<dbReference type="InterPro" id="IPR025543">
    <property type="entry name" value="Dodecin-like"/>
</dbReference>
<name>A0A7C9TBC1_9PROT</name>
<evidence type="ECO:0000313" key="2">
    <source>
        <dbReference type="Proteomes" id="UP000483432"/>
    </source>
</evidence>
<dbReference type="AlphaFoldDB" id="A0A7C9TBC1"/>
<organism evidence="1 2">
    <name type="scientific">Sulfuriferula multivorans</name>
    <dbReference type="NCBI Taxonomy" id="1559896"/>
    <lineage>
        <taxon>Bacteria</taxon>
        <taxon>Pseudomonadati</taxon>
        <taxon>Pseudomonadota</taxon>
        <taxon>Betaproteobacteria</taxon>
        <taxon>Nitrosomonadales</taxon>
        <taxon>Sulfuricellaceae</taxon>
        <taxon>Sulfuriferula</taxon>
    </lineage>
</organism>
<dbReference type="EMBL" id="JAAFGW010000192">
    <property type="protein sequence ID" value="NDP49004.1"/>
    <property type="molecule type" value="Genomic_DNA"/>
</dbReference>
<dbReference type="PANTHER" id="PTHR39324">
    <property type="entry name" value="CALCIUM DODECIN"/>
    <property type="match status" value="1"/>
</dbReference>
<evidence type="ECO:0000313" key="1">
    <source>
        <dbReference type="EMBL" id="NDP49004.1"/>
    </source>
</evidence>
<dbReference type="PANTHER" id="PTHR39324:SF1">
    <property type="entry name" value="CALCIUM DODECIN"/>
    <property type="match status" value="1"/>
</dbReference>
<reference evidence="1 2" key="1">
    <citation type="submission" date="2019-09" db="EMBL/GenBank/DDBJ databases">
        <title>H2 Metabolism Revealed by Metagenomic Analysis in Subglacial Sediment of East Antarctica.</title>
        <authorList>
            <person name="Yang Z."/>
            <person name="Zhang Y."/>
            <person name="Lv Y."/>
            <person name="Yan W."/>
            <person name="Xiao X."/>
            <person name="Sun B."/>
            <person name="Ma H."/>
        </authorList>
    </citation>
    <scope>NUCLEOTIDE SEQUENCE [LARGE SCALE GENOMIC DNA]</scope>
    <source>
        <strain evidence="1">Bin2_2</strain>
    </source>
</reference>
<gene>
    <name evidence="1" type="ORF">GZ085_11600</name>
</gene>
<comment type="caution">
    <text evidence="1">The sequence shown here is derived from an EMBL/GenBank/DDBJ whole genome shotgun (WGS) entry which is preliminary data.</text>
</comment>
<dbReference type="Proteomes" id="UP000483432">
    <property type="component" value="Unassembled WGS sequence"/>
</dbReference>
<protein>
    <submittedName>
        <fullName evidence="1">Dodecin domain-containing protein</fullName>
    </submittedName>
</protein>
<proteinExistence type="predicted"/>
<dbReference type="SUPFAM" id="SSF89807">
    <property type="entry name" value="Dodecin-like"/>
    <property type="match status" value="1"/>
</dbReference>
<dbReference type="Pfam" id="PF07311">
    <property type="entry name" value="Dodecin"/>
    <property type="match status" value="1"/>
</dbReference>
<dbReference type="Gene3D" id="3.30.1660.10">
    <property type="entry name" value="Flavin-binding protein dodecin"/>
    <property type="match status" value="1"/>
</dbReference>
<sequence length="66" mass="7309">MSIAKTIEITASSNKGFEEAIKKGIKKASESLKNITGAWVMDQSIKVSKDVVSEYTVRMKITFVLK</sequence>
<accession>A0A7C9TBC1</accession>
<dbReference type="InterPro" id="IPR009923">
    <property type="entry name" value="Dodecin"/>
</dbReference>
<dbReference type="InterPro" id="IPR036694">
    <property type="entry name" value="Dodecin-like_sf"/>
</dbReference>